<dbReference type="InterPro" id="IPR016135">
    <property type="entry name" value="UBQ-conjugating_enzyme/RWD"/>
</dbReference>
<dbReference type="Pfam" id="PF00076">
    <property type="entry name" value="RRM_1"/>
    <property type="match status" value="1"/>
</dbReference>
<evidence type="ECO:0000256" key="4">
    <source>
        <dbReference type="PROSITE-ProRule" id="PRU00176"/>
    </source>
</evidence>
<evidence type="ECO:0000256" key="1">
    <source>
        <dbReference type="ARBA" id="ARBA00022468"/>
    </source>
</evidence>
<dbReference type="Gene3D" id="3.10.110.10">
    <property type="entry name" value="Ubiquitin Conjugating Enzyme"/>
    <property type="match status" value="1"/>
</dbReference>
<dbReference type="GO" id="GO:0005829">
    <property type="term" value="C:cytosol"/>
    <property type="evidence" value="ECO:0007669"/>
    <property type="project" value="TreeGrafter"/>
</dbReference>
<evidence type="ECO:0000256" key="2">
    <source>
        <dbReference type="ARBA" id="ARBA00022614"/>
    </source>
</evidence>
<organism evidence="8 9">
    <name type="scientific">Anaeramoeba ignava</name>
    <name type="common">Anaerobic marine amoeba</name>
    <dbReference type="NCBI Taxonomy" id="1746090"/>
    <lineage>
        <taxon>Eukaryota</taxon>
        <taxon>Metamonada</taxon>
        <taxon>Anaeramoebidae</taxon>
        <taxon>Anaeramoeba</taxon>
    </lineage>
</organism>
<dbReference type="SUPFAM" id="SSF54495">
    <property type="entry name" value="UBC-like"/>
    <property type="match status" value="1"/>
</dbReference>
<evidence type="ECO:0000259" key="7">
    <source>
        <dbReference type="PROSITE" id="PS50127"/>
    </source>
</evidence>
<dbReference type="Pfam" id="PF00179">
    <property type="entry name" value="UQ_con"/>
    <property type="match status" value="1"/>
</dbReference>
<dbReference type="GO" id="GO:0005634">
    <property type="term" value="C:nucleus"/>
    <property type="evidence" value="ECO:0007669"/>
    <property type="project" value="TreeGrafter"/>
</dbReference>
<dbReference type="PANTHER" id="PTHR24113:SF12">
    <property type="entry name" value="RAN GTPASE-ACTIVATING PROTEIN 1"/>
    <property type="match status" value="1"/>
</dbReference>
<dbReference type="Gene3D" id="3.30.70.330">
    <property type="match status" value="1"/>
</dbReference>
<dbReference type="GO" id="GO:0005096">
    <property type="term" value="F:GTPase activator activity"/>
    <property type="evidence" value="ECO:0007669"/>
    <property type="project" value="InterPro"/>
</dbReference>
<feature type="compositionally biased region" description="Basic residues" evidence="5">
    <location>
        <begin position="29"/>
        <end position="38"/>
    </location>
</feature>
<evidence type="ECO:0000313" key="9">
    <source>
        <dbReference type="Proteomes" id="UP001149090"/>
    </source>
</evidence>
<keyword evidence="9" id="KW-1185">Reference proteome</keyword>
<feature type="domain" description="RRM" evidence="6">
    <location>
        <begin position="1253"/>
        <end position="1338"/>
    </location>
</feature>
<dbReference type="PROSITE" id="PS50102">
    <property type="entry name" value="RRM"/>
    <property type="match status" value="1"/>
</dbReference>
<dbReference type="Pfam" id="PF13516">
    <property type="entry name" value="LRR_6"/>
    <property type="match status" value="7"/>
</dbReference>
<dbReference type="SMART" id="SM00212">
    <property type="entry name" value="UBCc"/>
    <property type="match status" value="1"/>
</dbReference>
<dbReference type="InterPro" id="IPR027038">
    <property type="entry name" value="RanGap"/>
</dbReference>
<feature type="compositionally biased region" description="Basic residues" evidence="5">
    <location>
        <begin position="1"/>
        <end position="11"/>
    </location>
</feature>
<evidence type="ECO:0000256" key="5">
    <source>
        <dbReference type="SAM" id="MobiDB-lite"/>
    </source>
</evidence>
<evidence type="ECO:0000313" key="8">
    <source>
        <dbReference type="EMBL" id="KAJ5071803.1"/>
    </source>
</evidence>
<dbReference type="Proteomes" id="UP001149090">
    <property type="component" value="Unassembled WGS sequence"/>
</dbReference>
<dbReference type="Gene3D" id="3.80.10.10">
    <property type="entry name" value="Ribonuclease Inhibitor"/>
    <property type="match status" value="4"/>
</dbReference>
<accession>A0A9Q0R9U9</accession>
<evidence type="ECO:0000259" key="6">
    <source>
        <dbReference type="PROSITE" id="PS50102"/>
    </source>
</evidence>
<dbReference type="InterPro" id="IPR012677">
    <property type="entry name" value="Nucleotide-bd_a/b_plait_sf"/>
</dbReference>
<dbReference type="OMA" id="HFELLIP"/>
<dbReference type="SMART" id="SM00368">
    <property type="entry name" value="LRR_RI"/>
    <property type="match status" value="11"/>
</dbReference>
<reference evidence="8" key="1">
    <citation type="submission" date="2022-10" db="EMBL/GenBank/DDBJ databases">
        <title>Novel sulphate-reducing endosymbionts in the free-living metamonad Anaeramoeba.</title>
        <authorList>
            <person name="Jerlstrom-Hultqvist J."/>
            <person name="Cepicka I."/>
            <person name="Gallot-Lavallee L."/>
            <person name="Salas-Leiva D."/>
            <person name="Curtis B.A."/>
            <person name="Zahonova K."/>
            <person name="Pipaliya S."/>
            <person name="Dacks J."/>
            <person name="Roger A.J."/>
        </authorList>
    </citation>
    <scope>NUCLEOTIDE SEQUENCE</scope>
    <source>
        <strain evidence="8">BMAN</strain>
    </source>
</reference>
<dbReference type="PROSITE" id="PS50127">
    <property type="entry name" value="UBC_2"/>
    <property type="match status" value="1"/>
</dbReference>
<keyword evidence="3" id="KW-0677">Repeat</keyword>
<dbReference type="PANTHER" id="PTHR24113">
    <property type="entry name" value="RAN GTPASE-ACTIVATING PROTEIN 1"/>
    <property type="match status" value="1"/>
</dbReference>
<dbReference type="SUPFAM" id="SSF54928">
    <property type="entry name" value="RNA-binding domain, RBD"/>
    <property type="match status" value="1"/>
</dbReference>
<dbReference type="CDD" id="cd23955">
    <property type="entry name" value="UBCc_invertebrate"/>
    <property type="match status" value="1"/>
</dbReference>
<dbReference type="GO" id="GO:0031267">
    <property type="term" value="F:small GTPase binding"/>
    <property type="evidence" value="ECO:0007669"/>
    <property type="project" value="TreeGrafter"/>
</dbReference>
<proteinExistence type="predicted"/>
<sequence>MQRRQRGRGRVKPFGLQPRRVAQKESKSPQKRRGRRQPKLGWSSRVESTAVKRLMKDLKEMNEHPVPYISAQPLGDNLFIWHANILGAPDTPWEGGIFHFFLRFTPSYPKEPPEITSLVRIKHPCMNDNRISIPTILRGAMQEYEYSEAAVTTGWSPAFSIQSLLLQLQTFLFESNVDAALANINDPSRYEQEKKQWLASVEWAVKQSQRTKCTEPECKHNPPRNPWPVVETEVKDKQKMRIEALKEQLVCFFSRQTMEEDSLGVGVSFSRNTRTGEISSVRCYFDYLSLRAFMNTQVRDAPSGGPFTHWIPLIFNEKNTEKAMYLAERALSLICAGTTKQFTPSMVLNIIPKLMNTMVANVMKGNLHGSVKDLHGYCAFHHLLLAFCKKYPVIIEQAEKQAQAFLDKPDARLKDATPNLGDFLSLLTLTKLSWKDIQTAYLEESRDRHVFWMLKKNAWMEDYESIAKGTNKKHTTEDFVSTAFQSSSVAYHMLLFHVYFLNEIGRPQKMSQMNILDMYNSALGFPSMETEENFVSKIKQIREVSNFEQFFGSLNIPVPQDLFKYLVDAIESSKKKAYHGGRPSLLNQDNEAKQKLDDTFSLDKFCVEIKDEKTNENIENAEPKKDKLRDDEEIYKQLSEERWGITSIPQDYSEAITHPWKHVFLQNNLQDFLSKFNDNPNFQLLHRILTLSQDTLTRFEFTTFNPSNLKTRYNFLTVLITLLSNLETLVITKGESSLGVKGFRALVKGLQHNSDSIKVLDMWDCDIDLKCVKQLLSETLSGGKLESLILGGNKVLSDSGAEHLGKALRRHERFPNLRKLDLSSCNIGDQGAKSIAEILLVKKNLRILRLGHNSMTSNGLSQVVQNISYSSCIESVDLSDLARARQSAGANITNAFTTFFEITVSLRSLKLSKTHIAPFLSFPVMQALSHNYSIEEIDLSRSGLGDAQMSDMGYMFAYNSCLRKLVLKSNAITGNGIEQLCKRLEDQRAQFPKKVRESKLCEIILDGNNLRVGGNEHKNGTILGAKFLSLLPITKISLIKCQLGIEAATAIGDNLKTNTTLEYLDLSHNQTGKFGVKALCRGLTKNKTLTYLNLTSNDIGAIGAGAFTSVLAENTTLKTLNIYGNFIDVSGAEQFSKGLETNSTLEVLDLGLNRIRDRGAKIFAKVLAQNSSLKKLYLKLNLIKDSGASQIAQVIADPSNKCQLQYLSLASNKITNVGLVNISTILAEASKVRNFNWDMSSHIDVTQSDVLERTVYVTPLIFGTNEEQVKKLFYSNRCGVIERVTMKNHKQRHRQLGMIKYAFVTFANPESVQFAMDLVHVNKALINGKVVHIYRAGITGKEK</sequence>
<dbReference type="InterPro" id="IPR006553">
    <property type="entry name" value="Leu-rich_rpt_Cys-con_subtyp"/>
</dbReference>
<dbReference type="SMART" id="SM00360">
    <property type="entry name" value="RRM"/>
    <property type="match status" value="1"/>
</dbReference>
<gene>
    <name evidence="8" type="ORF">M0811_09963</name>
</gene>
<dbReference type="GO" id="GO:0006913">
    <property type="term" value="P:nucleocytoplasmic transport"/>
    <property type="evidence" value="ECO:0007669"/>
    <property type="project" value="TreeGrafter"/>
</dbReference>
<dbReference type="EMBL" id="JAPDFW010000085">
    <property type="protein sequence ID" value="KAJ5071803.1"/>
    <property type="molecule type" value="Genomic_DNA"/>
</dbReference>
<dbReference type="SMART" id="SM00367">
    <property type="entry name" value="LRR_CC"/>
    <property type="match status" value="5"/>
</dbReference>
<comment type="caution">
    <text evidence="8">The sequence shown here is derived from an EMBL/GenBank/DDBJ whole genome shotgun (WGS) entry which is preliminary data.</text>
</comment>
<name>A0A9Q0R9U9_ANAIG</name>
<dbReference type="OrthoDB" id="109543at2759"/>
<dbReference type="InterPro" id="IPR035979">
    <property type="entry name" value="RBD_domain_sf"/>
</dbReference>
<evidence type="ECO:0000256" key="3">
    <source>
        <dbReference type="ARBA" id="ARBA00022737"/>
    </source>
</evidence>
<keyword evidence="4" id="KW-0694">RNA-binding</keyword>
<dbReference type="InterPro" id="IPR000608">
    <property type="entry name" value="UBC"/>
</dbReference>
<dbReference type="InterPro" id="IPR001611">
    <property type="entry name" value="Leu-rich_rpt"/>
</dbReference>
<dbReference type="InterPro" id="IPR032675">
    <property type="entry name" value="LRR_dom_sf"/>
</dbReference>
<protein>
    <submittedName>
        <fullName evidence="8">Leucine rich repeat family protein</fullName>
    </submittedName>
</protein>
<dbReference type="CDD" id="cd00590">
    <property type="entry name" value="RRM_SF"/>
    <property type="match status" value="1"/>
</dbReference>
<dbReference type="InterPro" id="IPR000504">
    <property type="entry name" value="RRM_dom"/>
</dbReference>
<feature type="region of interest" description="Disordered" evidence="5">
    <location>
        <begin position="1"/>
        <end position="43"/>
    </location>
</feature>
<dbReference type="GO" id="GO:0048471">
    <property type="term" value="C:perinuclear region of cytoplasm"/>
    <property type="evidence" value="ECO:0007669"/>
    <property type="project" value="TreeGrafter"/>
</dbReference>
<dbReference type="SUPFAM" id="SSF52047">
    <property type="entry name" value="RNI-like"/>
    <property type="match status" value="2"/>
</dbReference>
<feature type="domain" description="UBC core" evidence="7">
    <location>
        <begin position="49"/>
        <end position="210"/>
    </location>
</feature>
<dbReference type="GO" id="GO:0003723">
    <property type="term" value="F:RNA binding"/>
    <property type="evidence" value="ECO:0007669"/>
    <property type="project" value="UniProtKB-UniRule"/>
</dbReference>
<keyword evidence="1" id="KW-0343">GTPase activation</keyword>
<keyword evidence="2" id="KW-0433">Leucine-rich repeat</keyword>